<protein>
    <submittedName>
        <fullName evidence="4">UvrB/uvrC motif protein</fullName>
    </submittedName>
</protein>
<feature type="compositionally biased region" description="Basic residues" evidence="2">
    <location>
        <begin position="114"/>
        <end position="124"/>
    </location>
</feature>
<dbReference type="EMBL" id="CP036273">
    <property type="protein sequence ID" value="QDU23403.1"/>
    <property type="molecule type" value="Genomic_DNA"/>
</dbReference>
<dbReference type="GO" id="GO:0050897">
    <property type="term" value="F:cobalt ion binding"/>
    <property type="evidence" value="ECO:0007669"/>
    <property type="project" value="TreeGrafter"/>
</dbReference>
<feature type="region of interest" description="Disordered" evidence="2">
    <location>
        <begin position="39"/>
        <end position="63"/>
    </location>
</feature>
<feature type="region of interest" description="Disordered" evidence="2">
    <location>
        <begin position="108"/>
        <end position="129"/>
    </location>
</feature>
<dbReference type="KEGG" id="uli:ETAA1_54030"/>
<dbReference type="GO" id="GO:0046870">
    <property type="term" value="F:cadmium ion binding"/>
    <property type="evidence" value="ECO:0007669"/>
    <property type="project" value="TreeGrafter"/>
</dbReference>
<name>A0A517Y0X8_9BACT</name>
<dbReference type="PANTHER" id="PTHR38430:SF1">
    <property type="entry name" value="PROTEIN-ARGININE KINASE ACTIVATOR PROTEIN"/>
    <property type="match status" value="1"/>
</dbReference>
<dbReference type="Pfam" id="PF02151">
    <property type="entry name" value="UVR"/>
    <property type="match status" value="1"/>
</dbReference>
<dbReference type="PIRSF" id="PIRSF015034">
    <property type="entry name" value="YacH"/>
    <property type="match status" value="1"/>
</dbReference>
<dbReference type="InterPro" id="IPR001943">
    <property type="entry name" value="UVR_dom"/>
</dbReference>
<reference evidence="4 5" key="1">
    <citation type="submission" date="2019-02" db="EMBL/GenBank/DDBJ databases">
        <title>Deep-cultivation of Planctomycetes and their phenomic and genomic characterization uncovers novel biology.</title>
        <authorList>
            <person name="Wiegand S."/>
            <person name="Jogler M."/>
            <person name="Boedeker C."/>
            <person name="Pinto D."/>
            <person name="Vollmers J."/>
            <person name="Rivas-Marin E."/>
            <person name="Kohn T."/>
            <person name="Peeters S.H."/>
            <person name="Heuer A."/>
            <person name="Rast P."/>
            <person name="Oberbeckmann S."/>
            <person name="Bunk B."/>
            <person name="Jeske O."/>
            <person name="Meyerdierks A."/>
            <person name="Storesund J.E."/>
            <person name="Kallscheuer N."/>
            <person name="Luecker S."/>
            <person name="Lage O.M."/>
            <person name="Pohl T."/>
            <person name="Merkel B.J."/>
            <person name="Hornburger P."/>
            <person name="Mueller R.-W."/>
            <person name="Bruemmer F."/>
            <person name="Labrenz M."/>
            <person name="Spormann A.M."/>
            <person name="Op den Camp H."/>
            <person name="Overmann J."/>
            <person name="Amann R."/>
            <person name="Jetten M.S.M."/>
            <person name="Mascher T."/>
            <person name="Medema M.H."/>
            <person name="Devos D.P."/>
            <person name="Kaster A.-K."/>
            <person name="Ovreas L."/>
            <person name="Rohde M."/>
            <person name="Galperin M.Y."/>
            <person name="Jogler C."/>
        </authorList>
    </citation>
    <scope>NUCLEOTIDE SEQUENCE [LARGE SCALE GENOMIC DNA]</scope>
    <source>
        <strain evidence="4 5">ETA_A1</strain>
    </source>
</reference>
<dbReference type="PANTHER" id="PTHR38430">
    <property type="entry name" value="PROTEIN-ARGININE KINASE ACTIVATOR PROTEIN"/>
    <property type="match status" value="1"/>
</dbReference>
<dbReference type="GO" id="GO:0008270">
    <property type="term" value="F:zinc ion binding"/>
    <property type="evidence" value="ECO:0007669"/>
    <property type="project" value="TreeGrafter"/>
</dbReference>
<keyword evidence="1" id="KW-0227">DNA damage</keyword>
<evidence type="ECO:0000256" key="1">
    <source>
        <dbReference type="ARBA" id="ARBA00023236"/>
    </source>
</evidence>
<dbReference type="PROSITE" id="PS50151">
    <property type="entry name" value="UVR"/>
    <property type="match status" value="1"/>
</dbReference>
<dbReference type="AlphaFoldDB" id="A0A517Y0X8"/>
<accession>A0A517Y0X8</accession>
<dbReference type="GO" id="GO:1990170">
    <property type="term" value="P:stress response to cadmium ion"/>
    <property type="evidence" value="ECO:0007669"/>
    <property type="project" value="TreeGrafter"/>
</dbReference>
<organism evidence="4 5">
    <name type="scientific">Urbifossiella limnaea</name>
    <dbReference type="NCBI Taxonomy" id="2528023"/>
    <lineage>
        <taxon>Bacteria</taxon>
        <taxon>Pseudomonadati</taxon>
        <taxon>Planctomycetota</taxon>
        <taxon>Planctomycetia</taxon>
        <taxon>Gemmatales</taxon>
        <taxon>Gemmataceae</taxon>
        <taxon>Urbifossiella</taxon>
    </lineage>
</organism>
<dbReference type="InterPro" id="IPR025542">
    <property type="entry name" value="YacH"/>
</dbReference>
<feature type="compositionally biased region" description="Low complexity" evidence="2">
    <location>
        <begin position="45"/>
        <end position="63"/>
    </location>
</feature>
<dbReference type="GO" id="GO:0005507">
    <property type="term" value="F:copper ion binding"/>
    <property type="evidence" value="ECO:0007669"/>
    <property type="project" value="TreeGrafter"/>
</dbReference>
<dbReference type="GO" id="GO:0009432">
    <property type="term" value="P:SOS response"/>
    <property type="evidence" value="ECO:0007669"/>
    <property type="project" value="UniProtKB-KW"/>
</dbReference>
<keyword evidence="5" id="KW-1185">Reference proteome</keyword>
<sequence length="163" mass="17828">MKCQRCPKQATLHITEVLPEERFEEVHLCEDCARKYMSEPGTAGGKKPAAKAADSPAIDPADAPADGTCPACGMPFVEFRNHGRLGCPHDYDAFRAELLPLLEGVHGDATHAGKAPRRGPKRKAAATELDGLRRRLGKLVADEKYEDAARVRDQIRRLEEGDA</sequence>
<evidence type="ECO:0000259" key="3">
    <source>
        <dbReference type="PROSITE" id="PS50151"/>
    </source>
</evidence>
<dbReference type="RefSeq" id="WP_145243647.1">
    <property type="nucleotide sequence ID" value="NZ_CP036273.1"/>
</dbReference>
<dbReference type="InterPro" id="IPR036876">
    <property type="entry name" value="UVR_dom_sf"/>
</dbReference>
<dbReference type="Proteomes" id="UP000319576">
    <property type="component" value="Chromosome"/>
</dbReference>
<proteinExistence type="predicted"/>
<evidence type="ECO:0000313" key="5">
    <source>
        <dbReference type="Proteomes" id="UP000319576"/>
    </source>
</evidence>
<keyword evidence="1" id="KW-0742">SOS response</keyword>
<feature type="domain" description="UVR" evidence="3">
    <location>
        <begin position="126"/>
        <end position="161"/>
    </location>
</feature>
<dbReference type="GO" id="GO:1990169">
    <property type="term" value="P:stress response to copper ion"/>
    <property type="evidence" value="ECO:0007669"/>
    <property type="project" value="TreeGrafter"/>
</dbReference>
<dbReference type="OrthoDB" id="9788704at2"/>
<evidence type="ECO:0000256" key="2">
    <source>
        <dbReference type="SAM" id="MobiDB-lite"/>
    </source>
</evidence>
<evidence type="ECO:0000313" key="4">
    <source>
        <dbReference type="EMBL" id="QDU23403.1"/>
    </source>
</evidence>
<dbReference type="SUPFAM" id="SSF46600">
    <property type="entry name" value="C-terminal UvrC-binding domain of UvrB"/>
    <property type="match status" value="1"/>
</dbReference>
<gene>
    <name evidence="4" type="ORF">ETAA1_54030</name>
</gene>